<evidence type="ECO:0000259" key="1">
    <source>
        <dbReference type="SMART" id="SM01243"/>
    </source>
</evidence>
<dbReference type="InterPro" id="IPR019471">
    <property type="entry name" value="Interferon_reg_factor-3"/>
</dbReference>
<sequence length="268" mass="30283">MGPPAAAMPPEHDFCSQPEAKFLTRGTISELEEWVVFCTWLPQTIPLSSSESDFEVRVYYRGRLVLADVFKNVRGLRFVPPGSQGHYPDLADVVLPDPVCLNDSLQVTYTQRLLRGVAPGVVLRIEGITLCGMRQGHCHVSWSQSEMPEDETPHGALLKEQLGPIYSLQQFVQDLVGYMEGRQGSPKYTLWLCFGEDWPDTRRPWKKKLLMVEVSTSVPFHALLNMFLGGVCELEWKEDLEINSATVVAWNMSSCTILLLFIPNLVWI</sequence>
<dbReference type="GO" id="GO:0000981">
    <property type="term" value="F:DNA-binding transcription factor activity, RNA polymerase II-specific"/>
    <property type="evidence" value="ECO:0007669"/>
    <property type="project" value="TreeGrafter"/>
</dbReference>
<organism evidence="2 3">
    <name type="scientific">Podarcis muralis</name>
    <name type="common">Wall lizard</name>
    <name type="synonym">Lacerta muralis</name>
    <dbReference type="NCBI Taxonomy" id="64176"/>
    <lineage>
        <taxon>Eukaryota</taxon>
        <taxon>Metazoa</taxon>
        <taxon>Chordata</taxon>
        <taxon>Craniata</taxon>
        <taxon>Vertebrata</taxon>
        <taxon>Euteleostomi</taxon>
        <taxon>Lepidosauria</taxon>
        <taxon>Squamata</taxon>
        <taxon>Bifurcata</taxon>
        <taxon>Unidentata</taxon>
        <taxon>Episquamata</taxon>
        <taxon>Laterata</taxon>
        <taxon>Lacertibaenia</taxon>
        <taxon>Lacertidae</taxon>
        <taxon>Podarcis</taxon>
    </lineage>
</organism>
<reference evidence="2" key="3">
    <citation type="submission" date="2025-09" db="UniProtKB">
        <authorList>
            <consortium name="Ensembl"/>
        </authorList>
    </citation>
    <scope>IDENTIFICATION</scope>
</reference>
<gene>
    <name evidence="2" type="primary">IRF3</name>
</gene>
<dbReference type="GO" id="GO:0005634">
    <property type="term" value="C:nucleus"/>
    <property type="evidence" value="ECO:0007669"/>
    <property type="project" value="TreeGrafter"/>
</dbReference>
<evidence type="ECO:0000313" key="2">
    <source>
        <dbReference type="Ensembl" id="ENSPMRP00000015914.1"/>
    </source>
</evidence>
<feature type="domain" description="Interferon regulatory factor-3" evidence="1">
    <location>
        <begin position="51"/>
        <end position="228"/>
    </location>
</feature>
<dbReference type="Gene3D" id="2.60.200.10">
    <property type="match status" value="1"/>
</dbReference>
<protein>
    <submittedName>
        <fullName evidence="2">Interferon regulatory factor 3</fullName>
    </submittedName>
</protein>
<name>A0A670IWR9_PODMU</name>
<dbReference type="GeneTree" id="ENSGT00940000160569"/>
<accession>A0A670IWR9</accession>
<dbReference type="InterPro" id="IPR017855">
    <property type="entry name" value="SMAD-like_dom_sf"/>
</dbReference>
<dbReference type="SMART" id="SM01243">
    <property type="entry name" value="IRF-3"/>
    <property type="match status" value="1"/>
</dbReference>
<dbReference type="SUPFAM" id="SSF49879">
    <property type="entry name" value="SMAD/FHA domain"/>
    <property type="match status" value="1"/>
</dbReference>
<dbReference type="Proteomes" id="UP000472272">
    <property type="component" value="Chromosome 13"/>
</dbReference>
<dbReference type="InterPro" id="IPR008984">
    <property type="entry name" value="SMAD_FHA_dom_sf"/>
</dbReference>
<dbReference type="AlphaFoldDB" id="A0A670IWR9"/>
<dbReference type="Ensembl" id="ENSPMRT00000016992.1">
    <property type="protein sequence ID" value="ENSPMRP00000015914.1"/>
    <property type="gene ID" value="ENSPMRG00000010624.1"/>
</dbReference>
<dbReference type="PANTHER" id="PTHR11949:SF1">
    <property type="entry name" value="INTERFERON REGULATORY FACTOR 3"/>
    <property type="match status" value="1"/>
</dbReference>
<keyword evidence="3" id="KW-1185">Reference proteome</keyword>
<dbReference type="GO" id="GO:0002376">
    <property type="term" value="P:immune system process"/>
    <property type="evidence" value="ECO:0007669"/>
    <property type="project" value="TreeGrafter"/>
</dbReference>
<dbReference type="PANTHER" id="PTHR11949">
    <property type="entry name" value="INTERFERON REGULATORY FACTOR"/>
    <property type="match status" value="1"/>
</dbReference>
<dbReference type="GO" id="GO:0000978">
    <property type="term" value="F:RNA polymerase II cis-regulatory region sequence-specific DNA binding"/>
    <property type="evidence" value="ECO:0007669"/>
    <property type="project" value="TreeGrafter"/>
</dbReference>
<evidence type="ECO:0000313" key="3">
    <source>
        <dbReference type="Proteomes" id="UP000472272"/>
    </source>
</evidence>
<reference evidence="2" key="2">
    <citation type="submission" date="2025-08" db="UniProtKB">
        <authorList>
            <consortium name="Ensembl"/>
        </authorList>
    </citation>
    <scope>IDENTIFICATION</scope>
</reference>
<proteinExistence type="predicted"/>
<dbReference type="Pfam" id="PF10401">
    <property type="entry name" value="IRF-3"/>
    <property type="match status" value="1"/>
</dbReference>
<reference evidence="2 3" key="1">
    <citation type="journal article" date="2019" name="Proc. Natl. Acad. Sci. U.S.A.">
        <title>Regulatory changes in pterin and carotenoid genes underlie balanced color polymorphisms in the wall lizard.</title>
        <authorList>
            <person name="Andrade P."/>
            <person name="Pinho C."/>
            <person name="Perez I de Lanuza G."/>
            <person name="Afonso S."/>
            <person name="Brejcha J."/>
            <person name="Rubin C.J."/>
            <person name="Wallerman O."/>
            <person name="Pereira P."/>
            <person name="Sabatino S.J."/>
            <person name="Bellati A."/>
            <person name="Pellitteri-Rosa D."/>
            <person name="Bosakova Z."/>
            <person name="Bunikis I."/>
            <person name="Carretero M.A."/>
            <person name="Feiner N."/>
            <person name="Marsik P."/>
            <person name="Pauperio F."/>
            <person name="Salvi D."/>
            <person name="Soler L."/>
            <person name="While G.M."/>
            <person name="Uller T."/>
            <person name="Font E."/>
            <person name="Andersson L."/>
            <person name="Carneiro M."/>
        </authorList>
    </citation>
    <scope>NUCLEOTIDE SEQUENCE</scope>
</reference>